<dbReference type="EMBL" id="BMIB01000002">
    <property type="protein sequence ID" value="GGH63342.1"/>
    <property type="molecule type" value="Genomic_DNA"/>
</dbReference>
<organism evidence="2 3">
    <name type="scientific">Filimonas zeae</name>
    <dbReference type="NCBI Taxonomy" id="1737353"/>
    <lineage>
        <taxon>Bacteria</taxon>
        <taxon>Pseudomonadati</taxon>
        <taxon>Bacteroidota</taxon>
        <taxon>Chitinophagia</taxon>
        <taxon>Chitinophagales</taxon>
        <taxon>Chitinophagaceae</taxon>
        <taxon>Filimonas</taxon>
    </lineage>
</organism>
<dbReference type="Proteomes" id="UP000627292">
    <property type="component" value="Unassembled WGS sequence"/>
</dbReference>
<name>A0A917IU84_9BACT</name>
<feature type="domain" description="ABM" evidence="1">
    <location>
        <begin position="94"/>
        <end position="183"/>
    </location>
</feature>
<dbReference type="PROSITE" id="PS51725">
    <property type="entry name" value="ABM"/>
    <property type="match status" value="1"/>
</dbReference>
<protein>
    <recommendedName>
        <fullName evidence="1">ABM domain-containing protein</fullName>
    </recommendedName>
</protein>
<dbReference type="SUPFAM" id="SSF54909">
    <property type="entry name" value="Dimeric alpha+beta barrel"/>
    <property type="match status" value="1"/>
</dbReference>
<accession>A0A917IU84</accession>
<dbReference type="Gene3D" id="3.30.70.100">
    <property type="match status" value="1"/>
</dbReference>
<evidence type="ECO:0000313" key="3">
    <source>
        <dbReference type="Proteomes" id="UP000627292"/>
    </source>
</evidence>
<proteinExistence type="predicted"/>
<dbReference type="AlphaFoldDB" id="A0A917IU84"/>
<sequence length="195" mass="22617">MISMYVFNSLKATGNIMAAAYYEQGDVTVIWVMERWSNGALYEENRKSPAAEMVRVFTEAEGAVLKERLYMRELEWFTRDSPRKALPETDEHPLVVMLFVDVKRGMAAQFIRMNRAAIPAIQMDAGLLTFQLSQVVKYNTRFVVYKKFYNRDALQNHLKSAAIVPVIRFLQSAVKEPPFERAYHHLIEFAPLYLL</sequence>
<dbReference type="InterPro" id="IPR007138">
    <property type="entry name" value="ABM_dom"/>
</dbReference>
<dbReference type="InterPro" id="IPR011008">
    <property type="entry name" value="Dimeric_a/b-barrel"/>
</dbReference>
<keyword evidence="3" id="KW-1185">Reference proteome</keyword>
<evidence type="ECO:0000313" key="2">
    <source>
        <dbReference type="EMBL" id="GGH63342.1"/>
    </source>
</evidence>
<dbReference type="Pfam" id="PF03992">
    <property type="entry name" value="ABM"/>
    <property type="match status" value="1"/>
</dbReference>
<gene>
    <name evidence="2" type="ORF">GCM10011379_14120</name>
</gene>
<evidence type="ECO:0000259" key="1">
    <source>
        <dbReference type="PROSITE" id="PS51725"/>
    </source>
</evidence>
<dbReference type="RefSeq" id="WP_188951325.1">
    <property type="nucleotide sequence ID" value="NZ_BMIB01000002.1"/>
</dbReference>
<comment type="caution">
    <text evidence="2">The sequence shown here is derived from an EMBL/GenBank/DDBJ whole genome shotgun (WGS) entry which is preliminary data.</text>
</comment>
<reference evidence="2" key="1">
    <citation type="journal article" date="2014" name="Int. J. Syst. Evol. Microbiol.">
        <title>Complete genome sequence of Corynebacterium casei LMG S-19264T (=DSM 44701T), isolated from a smear-ripened cheese.</title>
        <authorList>
            <consortium name="US DOE Joint Genome Institute (JGI-PGF)"/>
            <person name="Walter F."/>
            <person name="Albersmeier A."/>
            <person name="Kalinowski J."/>
            <person name="Ruckert C."/>
        </authorList>
    </citation>
    <scope>NUCLEOTIDE SEQUENCE</scope>
    <source>
        <strain evidence="2">CGMCC 1.15290</strain>
    </source>
</reference>
<reference evidence="2" key="2">
    <citation type="submission" date="2020-09" db="EMBL/GenBank/DDBJ databases">
        <authorList>
            <person name="Sun Q."/>
            <person name="Zhou Y."/>
        </authorList>
    </citation>
    <scope>NUCLEOTIDE SEQUENCE</scope>
    <source>
        <strain evidence="2">CGMCC 1.15290</strain>
    </source>
</reference>